<dbReference type="PANTHER" id="PTHR31689:SF0">
    <property type="entry name" value="DIAMINOPIMELATE EPIMERASE"/>
    <property type="match status" value="1"/>
</dbReference>
<comment type="subunit">
    <text evidence="9">Homodimer.</text>
</comment>
<reference evidence="11 12" key="1">
    <citation type="journal article" date="2014" name="Genome Announc.">
        <title>Draft Genome Sequence of Fervidicella metallireducens Strain AeBT, an Iron-Reducing Thermoanaerobe from the Great Artesian Basin.</title>
        <authorList>
            <person name="Patel B.K."/>
        </authorList>
    </citation>
    <scope>NUCLEOTIDE SEQUENCE [LARGE SCALE GENOMIC DNA]</scope>
    <source>
        <strain evidence="11 12">AeB</strain>
    </source>
</reference>
<feature type="binding site" evidence="9">
    <location>
        <begin position="220"/>
        <end position="221"/>
    </location>
    <ligand>
        <name>substrate</name>
    </ligand>
</feature>
<comment type="caution">
    <text evidence="11">The sequence shown here is derived from an EMBL/GenBank/DDBJ whole genome shotgun (WGS) entry which is preliminary data.</text>
</comment>
<dbReference type="STRING" id="1403537.Q428_03045"/>
<comment type="caution">
    <text evidence="9">Lacks conserved residue(s) required for the propagation of feature annotation.</text>
</comment>
<comment type="similarity">
    <text evidence="2 9">Belongs to the diaminopimelate epimerase family.</text>
</comment>
<feature type="binding site" evidence="9">
    <location>
        <begin position="72"/>
        <end position="73"/>
    </location>
    <ligand>
        <name>substrate</name>
    </ligand>
</feature>
<dbReference type="OrthoDB" id="9805408at2"/>
<name>A0A017RZ97_9CLOT</name>
<evidence type="ECO:0000256" key="2">
    <source>
        <dbReference type="ARBA" id="ARBA00010219"/>
    </source>
</evidence>
<dbReference type="NCBIfam" id="TIGR00652">
    <property type="entry name" value="DapF"/>
    <property type="match status" value="1"/>
</dbReference>
<evidence type="ECO:0000256" key="10">
    <source>
        <dbReference type="PROSITE-ProRule" id="PRU10125"/>
    </source>
</evidence>
<keyword evidence="5 9" id="KW-0028">Amino-acid biosynthesis</keyword>
<dbReference type="GO" id="GO:0008837">
    <property type="term" value="F:diaminopimelate epimerase activity"/>
    <property type="evidence" value="ECO:0007669"/>
    <property type="project" value="UniProtKB-UniRule"/>
</dbReference>
<comment type="subcellular location">
    <subcellularLocation>
        <location evidence="9">Cytoplasm</location>
    </subcellularLocation>
</comment>
<dbReference type="AlphaFoldDB" id="A0A017RZ97"/>
<sequence>MYFTKMHGLGNDFIIFENIKAKDYDWQEISRKVCDRHTGIGADGIILVEDSDEADIRMQIINSDGSIAEMCGNGIRCFSKYVYEKSIVNKENFNVETLAGIMKCENKVESGLVRSVRINMGSPICKSDSIPFTGPANNLDYTLKVKDRTFKAATIVQGVPHTVIYVDEINDDFIVEFGRIIENHMYFPKKTNVNFVKILAKDLLEIKTWERGAGLTLACGTGTCASVVCSYRNGLVTDKVKAKLEKGELLIEYIGDDVFMEGPAEFICEGKLLF</sequence>
<accession>A0A017RZ97</accession>
<feature type="site" description="Could be important to modulate the pK values of the two catalytic cysteine residues" evidence="9">
    <location>
        <position position="161"/>
    </location>
</feature>
<dbReference type="EC" id="5.1.1.7" evidence="3 9"/>
<organism evidence="11 12">
    <name type="scientific">Fervidicella metallireducens AeB</name>
    <dbReference type="NCBI Taxonomy" id="1403537"/>
    <lineage>
        <taxon>Bacteria</taxon>
        <taxon>Bacillati</taxon>
        <taxon>Bacillota</taxon>
        <taxon>Clostridia</taxon>
        <taxon>Eubacteriales</taxon>
        <taxon>Clostridiaceae</taxon>
        <taxon>Fervidicella</taxon>
    </lineage>
</organism>
<feature type="binding site" evidence="9">
    <location>
        <position position="11"/>
    </location>
    <ligand>
        <name>substrate</name>
    </ligand>
</feature>
<evidence type="ECO:0000256" key="7">
    <source>
        <dbReference type="ARBA" id="ARBA00023235"/>
    </source>
</evidence>
<dbReference type="Pfam" id="PF01678">
    <property type="entry name" value="DAP_epimerase"/>
    <property type="match status" value="2"/>
</dbReference>
<dbReference type="GO" id="GO:0005829">
    <property type="term" value="C:cytosol"/>
    <property type="evidence" value="ECO:0007669"/>
    <property type="project" value="TreeGrafter"/>
</dbReference>
<evidence type="ECO:0000256" key="5">
    <source>
        <dbReference type="ARBA" id="ARBA00022605"/>
    </source>
</evidence>
<feature type="binding site" evidence="9">
    <location>
        <begin position="210"/>
        <end position="211"/>
    </location>
    <ligand>
        <name>substrate</name>
    </ligand>
</feature>
<dbReference type="FunFam" id="3.10.310.10:FF:000001">
    <property type="entry name" value="Diaminopimelate epimerase"/>
    <property type="match status" value="1"/>
</dbReference>
<dbReference type="Gene3D" id="3.10.310.10">
    <property type="entry name" value="Diaminopimelate Epimerase, Chain A, domain 1"/>
    <property type="match status" value="2"/>
</dbReference>
<evidence type="ECO:0000256" key="8">
    <source>
        <dbReference type="ARBA" id="ARBA00051712"/>
    </source>
</evidence>
<comment type="function">
    <text evidence="9">Catalyzes the stereoinversion of LL-2,6-diaminopimelate (L,L-DAP) to meso-diaminopimelate (meso-DAP), a precursor of L-lysine and an essential component of the bacterial peptidoglycan.</text>
</comment>
<feature type="binding site" evidence="9">
    <location>
        <position position="62"/>
    </location>
    <ligand>
        <name>substrate</name>
    </ligand>
</feature>
<dbReference type="InterPro" id="IPR018510">
    <property type="entry name" value="DAP_epimerase_AS"/>
</dbReference>
<dbReference type="InterPro" id="IPR001653">
    <property type="entry name" value="DAP_epimerase_DapF"/>
</dbReference>
<dbReference type="RefSeq" id="WP_035378036.1">
    <property type="nucleotide sequence ID" value="NZ_AZQP01000006.1"/>
</dbReference>
<evidence type="ECO:0000256" key="1">
    <source>
        <dbReference type="ARBA" id="ARBA00005196"/>
    </source>
</evidence>
<keyword evidence="12" id="KW-1185">Reference proteome</keyword>
<dbReference type="PROSITE" id="PS01326">
    <property type="entry name" value="DAP_EPIMERASE"/>
    <property type="match status" value="1"/>
</dbReference>
<evidence type="ECO:0000313" key="12">
    <source>
        <dbReference type="Proteomes" id="UP000019681"/>
    </source>
</evidence>
<keyword evidence="7 9" id="KW-0413">Isomerase</keyword>
<keyword evidence="6 9" id="KW-0457">Lysine biosynthesis</keyword>
<dbReference type="HAMAP" id="MF_00197">
    <property type="entry name" value="DAP_epimerase"/>
    <property type="match status" value="1"/>
</dbReference>
<feature type="active site" description="Proton donor" evidence="9">
    <location>
        <position position="71"/>
    </location>
</feature>
<feature type="active site" evidence="10">
    <location>
        <position position="71"/>
    </location>
</feature>
<protein>
    <recommendedName>
        <fullName evidence="3 9">Diaminopimelate epimerase</fullName>
        <shortName evidence="9">DAP epimerase</shortName>
        <ecNumber evidence="3 9">5.1.1.7</ecNumber>
    </recommendedName>
    <alternativeName>
        <fullName evidence="9">PLP-independent amino acid racemase</fullName>
    </alternativeName>
</protein>
<evidence type="ECO:0000256" key="6">
    <source>
        <dbReference type="ARBA" id="ARBA00023154"/>
    </source>
</evidence>
<dbReference type="SUPFAM" id="SSF54506">
    <property type="entry name" value="Diaminopimelate epimerase-like"/>
    <property type="match status" value="2"/>
</dbReference>
<proteinExistence type="inferred from homology"/>
<comment type="pathway">
    <text evidence="1 9">Amino-acid biosynthesis; L-lysine biosynthesis via DAP pathway; DL-2,6-diaminopimelate from LL-2,6-diaminopimelate: step 1/1.</text>
</comment>
<feature type="active site" description="Proton acceptor" evidence="9">
    <location>
        <position position="219"/>
    </location>
</feature>
<feature type="binding site" evidence="9">
    <location>
        <position position="192"/>
    </location>
    <ligand>
        <name>substrate</name>
    </ligand>
</feature>
<evidence type="ECO:0000256" key="4">
    <source>
        <dbReference type="ARBA" id="ARBA00022490"/>
    </source>
</evidence>
<dbReference type="UniPathway" id="UPA00034">
    <property type="reaction ID" value="UER00025"/>
</dbReference>
<dbReference type="EMBL" id="AZQP01000006">
    <property type="protein sequence ID" value="EYE89265.1"/>
    <property type="molecule type" value="Genomic_DNA"/>
</dbReference>
<evidence type="ECO:0000256" key="3">
    <source>
        <dbReference type="ARBA" id="ARBA00013080"/>
    </source>
</evidence>
<evidence type="ECO:0000256" key="9">
    <source>
        <dbReference type="HAMAP-Rule" id="MF_00197"/>
    </source>
</evidence>
<dbReference type="GO" id="GO:0009089">
    <property type="term" value="P:lysine biosynthetic process via diaminopimelate"/>
    <property type="evidence" value="ECO:0007669"/>
    <property type="project" value="UniProtKB-UniRule"/>
</dbReference>
<evidence type="ECO:0000313" key="11">
    <source>
        <dbReference type="EMBL" id="EYE89265.1"/>
    </source>
</evidence>
<dbReference type="Proteomes" id="UP000019681">
    <property type="component" value="Unassembled WGS sequence"/>
</dbReference>
<gene>
    <name evidence="9" type="primary">dapF</name>
    <name evidence="11" type="ORF">Q428_03045</name>
</gene>
<keyword evidence="4 9" id="KW-0963">Cytoplasm</keyword>
<dbReference type="PANTHER" id="PTHR31689">
    <property type="entry name" value="DIAMINOPIMELATE EPIMERASE, CHLOROPLASTIC"/>
    <property type="match status" value="1"/>
</dbReference>
<feature type="site" description="Could be important to modulate the pK values of the two catalytic cysteine residues" evidence="9">
    <location>
        <position position="210"/>
    </location>
</feature>
<comment type="catalytic activity">
    <reaction evidence="8 9">
        <text>(2S,6S)-2,6-diaminopimelate = meso-2,6-diaminopimelate</text>
        <dbReference type="Rhea" id="RHEA:15393"/>
        <dbReference type="ChEBI" id="CHEBI:57609"/>
        <dbReference type="ChEBI" id="CHEBI:57791"/>
        <dbReference type="EC" id="5.1.1.7"/>
    </reaction>
</comment>